<dbReference type="AlphaFoldDB" id="A0A1J4RQR4"/>
<feature type="transmembrane region" description="Helical" evidence="3">
    <location>
        <begin position="126"/>
        <end position="144"/>
    </location>
</feature>
<feature type="transmembrane region" description="Helical" evidence="3">
    <location>
        <begin position="304"/>
        <end position="337"/>
    </location>
</feature>
<dbReference type="InterPro" id="IPR011990">
    <property type="entry name" value="TPR-like_helical_dom_sf"/>
</dbReference>
<dbReference type="SMART" id="SM00028">
    <property type="entry name" value="TPR"/>
    <property type="match status" value="4"/>
</dbReference>
<dbReference type="Proteomes" id="UP000183144">
    <property type="component" value="Unassembled WGS sequence"/>
</dbReference>
<evidence type="ECO:0000256" key="2">
    <source>
        <dbReference type="SAM" id="MobiDB-lite"/>
    </source>
</evidence>
<feature type="region of interest" description="Disordered" evidence="2">
    <location>
        <begin position="599"/>
        <end position="646"/>
    </location>
</feature>
<dbReference type="SUPFAM" id="SSF48452">
    <property type="entry name" value="TPR-like"/>
    <property type="match status" value="1"/>
</dbReference>
<proteinExistence type="predicted"/>
<evidence type="ECO:0000313" key="5">
    <source>
        <dbReference type="Proteomes" id="UP000183144"/>
    </source>
</evidence>
<feature type="transmembrane region" description="Helical" evidence="3">
    <location>
        <begin position="178"/>
        <end position="196"/>
    </location>
</feature>
<feature type="transmembrane region" description="Helical" evidence="3">
    <location>
        <begin position="263"/>
        <end position="284"/>
    </location>
</feature>
<accession>A0A1J4RQR4</accession>
<feature type="transmembrane region" description="Helical" evidence="3">
    <location>
        <begin position="7"/>
        <end position="26"/>
    </location>
</feature>
<dbReference type="PROSITE" id="PS50005">
    <property type="entry name" value="TPR"/>
    <property type="match status" value="1"/>
</dbReference>
<sequence>MIAKWSYRLTTFFLLAAPVCLPLFYLPLTTDFYQFNKLVLFYILTGLGLLAWLVYSIATKTVRLTLSTPLLPFLTLAAAAAASIWFNPPRTAESWLVGGGLYLAGFVYFLLTSTIVQTAPQVKTSLLLLTAGLSLTALAAALNINLTGSALSLTSLLLSWLPAALVLAFKARSGPKKIAYFLLSGVMVSSLILNGYKLLPGRELQPVLLNPPAAWLIGVDTLKTKLFLGTGPGRFSESFTRFKPIGLNLTDYWNINFAVSANVYLELLTTLGLIGLAAFVWLIAAVNRLRRRLPGTRITASQLALFAGFFTQILLAMAIPFTVVNWVLFVITISLLVSGQKSKQTSQVKDVLLTLSAVTLVEPQTALDSGQARSILPWFIALPSLLGLIIVFFNLTKVYGAEYYFKQSLDAAAKNDGKNTYDLQVKVVGLAPDNDRYRVAYSNTNLALANSLAARTDLSDQEQQTVATLIQQAIREARAATQINPNKAGNWANLANIYKSLVNFADGADQFAQAAYVRAIQLDPANPGLRLDLGGLFYGLKNYDSARDRFLETIQLKPNLANGYYNLSYVYQQQEKWLEAYQAMQQVIAIVEPDSDDGARVRNELSDLEKKLPPAKTADQPETTGGDLAVPSPAPAAPDNLPPIEL</sequence>
<organism evidence="4 5">
    <name type="scientific">Candidatus Beckwithbacteria bacterium CG1_02_47_37</name>
    <dbReference type="NCBI Taxonomy" id="1805034"/>
    <lineage>
        <taxon>Bacteria</taxon>
        <taxon>Candidatus Beckwithiibacteriota</taxon>
    </lineage>
</organism>
<keyword evidence="3" id="KW-0812">Transmembrane</keyword>
<feature type="repeat" description="TPR" evidence="1">
    <location>
        <begin position="527"/>
        <end position="560"/>
    </location>
</feature>
<keyword evidence="1" id="KW-0802">TPR repeat</keyword>
<feature type="transmembrane region" description="Helical" evidence="3">
    <location>
        <begin position="375"/>
        <end position="396"/>
    </location>
</feature>
<dbReference type="InterPro" id="IPR019734">
    <property type="entry name" value="TPR_rpt"/>
</dbReference>
<protein>
    <submittedName>
        <fullName evidence="4">Uncharacterized protein</fullName>
    </submittedName>
</protein>
<feature type="transmembrane region" description="Helical" evidence="3">
    <location>
        <begin position="94"/>
        <end position="114"/>
    </location>
</feature>
<feature type="transmembrane region" description="Helical" evidence="3">
    <location>
        <begin position="150"/>
        <end position="169"/>
    </location>
</feature>
<comment type="caution">
    <text evidence="4">The sequence shown here is derived from an EMBL/GenBank/DDBJ whole genome shotgun (WGS) entry which is preliminary data.</text>
</comment>
<dbReference type="STRING" id="1805034.AUJ59_03435"/>
<keyword evidence="3" id="KW-0472">Membrane</keyword>
<reference evidence="4 5" key="1">
    <citation type="journal article" date="2016" name="Environ. Microbiol.">
        <title>Genomic resolution of a cold subsurface aquifer community provides metabolic insights for novel microbes adapted to high CO concentrations.</title>
        <authorList>
            <person name="Probst A.J."/>
            <person name="Castelle C.J."/>
            <person name="Singh A."/>
            <person name="Brown C.T."/>
            <person name="Anantharaman K."/>
            <person name="Sharon I."/>
            <person name="Hug L.A."/>
            <person name="Burstein D."/>
            <person name="Emerson J.B."/>
            <person name="Thomas B.C."/>
            <person name="Banfield J.F."/>
        </authorList>
    </citation>
    <scope>NUCLEOTIDE SEQUENCE [LARGE SCALE GENOMIC DNA]</scope>
    <source>
        <strain evidence="4">CG1_02_47_37</strain>
    </source>
</reference>
<evidence type="ECO:0000313" key="4">
    <source>
        <dbReference type="EMBL" id="OIN88738.1"/>
    </source>
</evidence>
<feature type="transmembrane region" description="Helical" evidence="3">
    <location>
        <begin position="70"/>
        <end position="88"/>
    </location>
</feature>
<feature type="transmembrane region" description="Helical" evidence="3">
    <location>
        <begin position="38"/>
        <end position="58"/>
    </location>
</feature>
<feature type="compositionally biased region" description="Basic and acidic residues" evidence="2">
    <location>
        <begin position="599"/>
        <end position="612"/>
    </location>
</feature>
<keyword evidence="3" id="KW-1133">Transmembrane helix</keyword>
<dbReference type="EMBL" id="MNUI01000059">
    <property type="protein sequence ID" value="OIN88738.1"/>
    <property type="molecule type" value="Genomic_DNA"/>
</dbReference>
<dbReference type="Gene3D" id="1.25.40.10">
    <property type="entry name" value="Tetratricopeptide repeat domain"/>
    <property type="match status" value="1"/>
</dbReference>
<evidence type="ECO:0000256" key="1">
    <source>
        <dbReference type="PROSITE-ProRule" id="PRU00339"/>
    </source>
</evidence>
<gene>
    <name evidence="4" type="ORF">AUJ59_03435</name>
</gene>
<name>A0A1J4RQR4_9BACT</name>
<evidence type="ECO:0000256" key="3">
    <source>
        <dbReference type="SAM" id="Phobius"/>
    </source>
</evidence>